<accession>A0A2H0WPU9</accession>
<keyword evidence="1" id="KW-0812">Transmembrane</keyword>
<evidence type="ECO:0008006" key="4">
    <source>
        <dbReference type="Google" id="ProtNLM"/>
    </source>
</evidence>
<evidence type="ECO:0000256" key="1">
    <source>
        <dbReference type="SAM" id="Phobius"/>
    </source>
</evidence>
<evidence type="ECO:0000313" key="3">
    <source>
        <dbReference type="Proteomes" id="UP000230775"/>
    </source>
</evidence>
<evidence type="ECO:0000313" key="2">
    <source>
        <dbReference type="EMBL" id="PIS14692.1"/>
    </source>
</evidence>
<feature type="transmembrane region" description="Helical" evidence="1">
    <location>
        <begin position="63"/>
        <end position="80"/>
    </location>
</feature>
<reference evidence="3" key="1">
    <citation type="submission" date="2017-09" db="EMBL/GenBank/DDBJ databases">
        <title>Depth-based differentiation of microbial function through sediment-hosted aquifers and enrichment of novel symbionts in the deep terrestrial subsurface.</title>
        <authorList>
            <person name="Probst A.J."/>
            <person name="Ladd B."/>
            <person name="Jarett J.K."/>
            <person name="Geller-Mcgrath D.E."/>
            <person name="Sieber C.M.K."/>
            <person name="Emerson J.B."/>
            <person name="Anantharaman K."/>
            <person name="Thomas B.C."/>
            <person name="Malmstrom R."/>
            <person name="Stieglmeier M."/>
            <person name="Klingl A."/>
            <person name="Woyke T."/>
            <person name="Ryan C.M."/>
            <person name="Banfield J.F."/>
        </authorList>
    </citation>
    <scope>NUCLEOTIDE SEQUENCE [LARGE SCALE GENOMIC DNA]</scope>
</reference>
<feature type="transmembrane region" description="Helical" evidence="1">
    <location>
        <begin position="40"/>
        <end position="57"/>
    </location>
</feature>
<name>A0A2H0WPU9_9BACT</name>
<gene>
    <name evidence="2" type="ORF">COT64_01290</name>
</gene>
<dbReference type="EMBL" id="PEZI01000029">
    <property type="protein sequence ID" value="PIS14692.1"/>
    <property type="molecule type" value="Genomic_DNA"/>
</dbReference>
<dbReference type="AlphaFoldDB" id="A0A2H0WPU9"/>
<keyword evidence="1" id="KW-0472">Membrane</keyword>
<sequence length="191" mass="22220">MPEENMVENTPLEVLPSKELKVLYSWIAPERSFKRRDKEFWTTVISIVVLVGLILFFVKEWFLIAAIISLVFVYYVLSTVEPEEMEYKITNRGIIYAGATYPYEAISQFWFSEKYGQRTVNFELRGTGLIGRITILIGKGDEKTIKEMLLKYLIEEEIKPGFLDRAADWIQKKVPLESEKKTPVSENQPKP</sequence>
<comment type="caution">
    <text evidence="2">The sequence shown here is derived from an EMBL/GenBank/DDBJ whole genome shotgun (WGS) entry which is preliminary data.</text>
</comment>
<keyword evidence="1" id="KW-1133">Transmembrane helix</keyword>
<proteinExistence type="predicted"/>
<organism evidence="2 3">
    <name type="scientific">Candidatus Shapirobacteria bacterium CG09_land_8_20_14_0_10_39_12</name>
    <dbReference type="NCBI Taxonomy" id="1974885"/>
    <lineage>
        <taxon>Bacteria</taxon>
        <taxon>Candidatus Shapironibacteriota</taxon>
    </lineage>
</organism>
<dbReference type="Proteomes" id="UP000230775">
    <property type="component" value="Unassembled WGS sequence"/>
</dbReference>
<protein>
    <recommendedName>
        <fullName evidence="4">DUF5673 domain-containing protein</fullName>
    </recommendedName>
</protein>